<comment type="caution">
    <text evidence="2">The sequence shown here is derived from an EMBL/GenBank/DDBJ whole genome shotgun (WGS) entry which is preliminary data.</text>
</comment>
<name>A0A8J2PEA9_9HEXA</name>
<accession>A0A8J2PEA9</accession>
<evidence type="ECO:0000259" key="1">
    <source>
        <dbReference type="Pfam" id="PF01823"/>
    </source>
</evidence>
<dbReference type="InterPro" id="IPR020864">
    <property type="entry name" value="MACPF"/>
</dbReference>
<feature type="domain" description="MACPF" evidence="1">
    <location>
        <begin position="133"/>
        <end position="277"/>
    </location>
</feature>
<dbReference type="Pfam" id="PF01823">
    <property type="entry name" value="MACPF"/>
    <property type="match status" value="1"/>
</dbReference>
<organism evidence="2 3">
    <name type="scientific">Allacma fusca</name>
    <dbReference type="NCBI Taxonomy" id="39272"/>
    <lineage>
        <taxon>Eukaryota</taxon>
        <taxon>Metazoa</taxon>
        <taxon>Ecdysozoa</taxon>
        <taxon>Arthropoda</taxon>
        <taxon>Hexapoda</taxon>
        <taxon>Collembola</taxon>
        <taxon>Symphypleona</taxon>
        <taxon>Sminthuridae</taxon>
        <taxon>Allacma</taxon>
    </lineage>
</organism>
<reference evidence="2" key="1">
    <citation type="submission" date="2021-06" db="EMBL/GenBank/DDBJ databases">
        <authorList>
            <person name="Hodson N. C."/>
            <person name="Mongue J. A."/>
            <person name="Jaron S. K."/>
        </authorList>
    </citation>
    <scope>NUCLEOTIDE SEQUENCE</scope>
</reference>
<sequence length="325" mass="36279">MGLFRILSPDPGMENFLKTALGLTAPCFQFDLLLGRAFNIIRDTVTDFQVFELGEMSFNEIGCSLPCHVKATCAQKGQLTWFYAPLKKDLDAQRLLQLNLERGPRSSVLEYETRPGFNLPSTEKLSAVYEYHLFQIDFKPTAPINPAFETIVSNLPKTYDVRNEDNRNQWREFLATVGSHFVSSAFIGGSLIFELQYPSEETVANLNASQLSPEVFFTCLMDMKALRPGSSQGAGQDFSVIVMGGDKSKGEGLVKSENIDELIRRIKDWEASVYDDPIVTDNNIGLSEVAEVVDHIDAVKGAALRSAVLDLHNIKLKKRRNCIIS</sequence>
<protein>
    <recommendedName>
        <fullName evidence="1">MACPF domain-containing protein</fullName>
    </recommendedName>
</protein>
<dbReference type="AlphaFoldDB" id="A0A8J2PEA9"/>
<keyword evidence="3" id="KW-1185">Reference proteome</keyword>
<gene>
    <name evidence="2" type="ORF">AFUS01_LOCUS22468</name>
</gene>
<evidence type="ECO:0000313" key="3">
    <source>
        <dbReference type="Proteomes" id="UP000708208"/>
    </source>
</evidence>
<proteinExistence type="predicted"/>
<dbReference type="EMBL" id="CAJVCH010261950">
    <property type="protein sequence ID" value="CAG7734061.1"/>
    <property type="molecule type" value="Genomic_DNA"/>
</dbReference>
<dbReference type="OrthoDB" id="1366754at2759"/>
<evidence type="ECO:0000313" key="2">
    <source>
        <dbReference type="EMBL" id="CAG7734061.1"/>
    </source>
</evidence>
<dbReference type="Proteomes" id="UP000708208">
    <property type="component" value="Unassembled WGS sequence"/>
</dbReference>